<keyword evidence="2" id="KW-1185">Reference proteome</keyword>
<dbReference type="Proteomes" id="UP001258017">
    <property type="component" value="Unassembled WGS sequence"/>
</dbReference>
<comment type="caution">
    <text evidence="1">The sequence shown here is derived from an EMBL/GenBank/DDBJ whole genome shotgun (WGS) entry which is preliminary data.</text>
</comment>
<reference evidence="1" key="2">
    <citation type="journal article" date="2023" name="Commun. Biol.">
        <title>Intrasexual cuticular hydrocarbon dimorphism in a wasp sheds light on hydrocarbon biosynthesis genes in Hymenoptera.</title>
        <authorList>
            <person name="Moris V.C."/>
            <person name="Podsiadlowski L."/>
            <person name="Martin S."/>
            <person name="Oeyen J.P."/>
            <person name="Donath A."/>
            <person name="Petersen M."/>
            <person name="Wilbrandt J."/>
            <person name="Misof B."/>
            <person name="Liedtke D."/>
            <person name="Thamm M."/>
            <person name="Scheiner R."/>
            <person name="Schmitt T."/>
            <person name="Niehuis O."/>
        </authorList>
    </citation>
    <scope>NUCLEOTIDE SEQUENCE</scope>
    <source>
        <strain evidence="1">GBR_01_08_01A</strain>
    </source>
</reference>
<evidence type="ECO:0000313" key="1">
    <source>
        <dbReference type="EMBL" id="KAK2579880.1"/>
    </source>
</evidence>
<accession>A0AAD9RI43</accession>
<protein>
    <submittedName>
        <fullName evidence="1">Uncharacterized protein</fullName>
    </submittedName>
</protein>
<dbReference type="PROSITE" id="PS51257">
    <property type="entry name" value="PROKAR_LIPOPROTEIN"/>
    <property type="match status" value="1"/>
</dbReference>
<proteinExistence type="predicted"/>
<gene>
    <name evidence="1" type="ORF">KPH14_007561</name>
</gene>
<sequence>MRVTEAAATGSPLITDAKSISISPGFTSCEPTNVVDLCTSLPHSTLSHFPLEDYLADARTLASTSLAGLDANVATHAFERRVTKTAVKIGRKGGTVRTSSLGSILHRLLRLGVASSTSAVDRSKSHLSVMVNGWL</sequence>
<evidence type="ECO:0000313" key="2">
    <source>
        <dbReference type="Proteomes" id="UP001258017"/>
    </source>
</evidence>
<name>A0AAD9RI43_9HYME</name>
<reference evidence="1" key="1">
    <citation type="submission" date="2021-08" db="EMBL/GenBank/DDBJ databases">
        <authorList>
            <person name="Misof B."/>
            <person name="Oliver O."/>
            <person name="Podsiadlowski L."/>
            <person name="Donath A."/>
            <person name="Peters R."/>
            <person name="Mayer C."/>
            <person name="Rust J."/>
            <person name="Gunkel S."/>
            <person name="Lesny P."/>
            <person name="Martin S."/>
            <person name="Oeyen J.P."/>
            <person name="Petersen M."/>
            <person name="Panagiotis P."/>
            <person name="Wilbrandt J."/>
            <person name="Tanja T."/>
        </authorList>
    </citation>
    <scope>NUCLEOTIDE SEQUENCE</scope>
    <source>
        <strain evidence="1">GBR_01_08_01A</strain>
        <tissue evidence="1">Thorax + abdomen</tissue>
    </source>
</reference>
<dbReference type="EMBL" id="JAIFRP010000073">
    <property type="protein sequence ID" value="KAK2579880.1"/>
    <property type="molecule type" value="Genomic_DNA"/>
</dbReference>
<dbReference type="AlphaFoldDB" id="A0AAD9RI43"/>
<organism evidence="1 2">
    <name type="scientific">Odynerus spinipes</name>
    <dbReference type="NCBI Taxonomy" id="1348599"/>
    <lineage>
        <taxon>Eukaryota</taxon>
        <taxon>Metazoa</taxon>
        <taxon>Ecdysozoa</taxon>
        <taxon>Arthropoda</taxon>
        <taxon>Hexapoda</taxon>
        <taxon>Insecta</taxon>
        <taxon>Pterygota</taxon>
        <taxon>Neoptera</taxon>
        <taxon>Endopterygota</taxon>
        <taxon>Hymenoptera</taxon>
        <taxon>Apocrita</taxon>
        <taxon>Aculeata</taxon>
        <taxon>Vespoidea</taxon>
        <taxon>Vespidae</taxon>
        <taxon>Eumeninae</taxon>
        <taxon>Odynerus</taxon>
    </lineage>
</organism>